<dbReference type="Gene3D" id="1.10.357.10">
    <property type="entry name" value="Tetracycline Repressor, domain 2"/>
    <property type="match status" value="1"/>
</dbReference>
<dbReference type="InterPro" id="IPR009057">
    <property type="entry name" value="Homeodomain-like_sf"/>
</dbReference>
<keyword evidence="1 2" id="KW-0238">DNA-binding</keyword>
<evidence type="ECO:0000259" key="3">
    <source>
        <dbReference type="PROSITE" id="PS50977"/>
    </source>
</evidence>
<dbReference type="Pfam" id="PF00440">
    <property type="entry name" value="TetR_N"/>
    <property type="match status" value="1"/>
</dbReference>
<dbReference type="Gene3D" id="1.10.10.60">
    <property type="entry name" value="Homeodomain-like"/>
    <property type="match status" value="1"/>
</dbReference>
<dbReference type="PROSITE" id="PS50977">
    <property type="entry name" value="HTH_TETR_2"/>
    <property type="match status" value="1"/>
</dbReference>
<dbReference type="KEGG" id="hoh:Hoch_3080"/>
<reference evidence="4 5" key="1">
    <citation type="journal article" date="2010" name="Stand. Genomic Sci.">
        <title>Complete genome sequence of Haliangium ochraceum type strain (SMP-2).</title>
        <authorList>
            <consortium name="US DOE Joint Genome Institute (JGI-PGF)"/>
            <person name="Ivanova N."/>
            <person name="Daum C."/>
            <person name="Lang E."/>
            <person name="Abt B."/>
            <person name="Kopitz M."/>
            <person name="Saunders E."/>
            <person name="Lapidus A."/>
            <person name="Lucas S."/>
            <person name="Glavina Del Rio T."/>
            <person name="Nolan M."/>
            <person name="Tice H."/>
            <person name="Copeland A."/>
            <person name="Cheng J.F."/>
            <person name="Chen F."/>
            <person name="Bruce D."/>
            <person name="Goodwin L."/>
            <person name="Pitluck S."/>
            <person name="Mavromatis K."/>
            <person name="Pati A."/>
            <person name="Mikhailova N."/>
            <person name="Chen A."/>
            <person name="Palaniappan K."/>
            <person name="Land M."/>
            <person name="Hauser L."/>
            <person name="Chang Y.J."/>
            <person name="Jeffries C.D."/>
            <person name="Detter J.C."/>
            <person name="Brettin T."/>
            <person name="Rohde M."/>
            <person name="Goker M."/>
            <person name="Bristow J."/>
            <person name="Markowitz V."/>
            <person name="Eisen J.A."/>
            <person name="Hugenholtz P."/>
            <person name="Kyrpides N.C."/>
            <person name="Klenk H.P."/>
        </authorList>
    </citation>
    <scope>NUCLEOTIDE SEQUENCE [LARGE SCALE GENOMIC DNA]</scope>
    <source>
        <strain evidence="5">DSM 14365 / CIP 107738 / JCM 11303 / AJ 13395 / SMP-2</strain>
    </source>
</reference>
<dbReference type="SUPFAM" id="SSF46689">
    <property type="entry name" value="Homeodomain-like"/>
    <property type="match status" value="1"/>
</dbReference>
<dbReference type="HOGENOM" id="CLU_069356_10_0_7"/>
<dbReference type="RefSeq" id="WP_012828186.1">
    <property type="nucleotide sequence ID" value="NC_013440.1"/>
</dbReference>
<proteinExistence type="predicted"/>
<evidence type="ECO:0000313" key="4">
    <source>
        <dbReference type="EMBL" id="ACY15586.1"/>
    </source>
</evidence>
<sequence>MAGKRSRSADDTRAALLEAAREEFARTGYERTTVRAVAAAAGVDPALVIRYFDSKAGLFAQAAKLELNLPPLAGLTSEQVAHALLGRFFEVWESDGTFLALLRAAATSEAAMRKMREVFAEQVAPVLATVALDRPMERAMLVGSQLLGFAFIRYVVGIPVAKSMPREQAMAWLAPTLIHYLNSPAPTRER</sequence>
<protein>
    <submittedName>
        <fullName evidence="4">Transcriptional regulator, TetR family</fullName>
    </submittedName>
</protein>
<dbReference type="Proteomes" id="UP000001880">
    <property type="component" value="Chromosome"/>
</dbReference>
<evidence type="ECO:0000256" key="1">
    <source>
        <dbReference type="ARBA" id="ARBA00023125"/>
    </source>
</evidence>
<accession>D0LR78</accession>
<dbReference type="PRINTS" id="PR00455">
    <property type="entry name" value="HTHTETR"/>
</dbReference>
<dbReference type="EMBL" id="CP001804">
    <property type="protein sequence ID" value="ACY15586.1"/>
    <property type="molecule type" value="Genomic_DNA"/>
</dbReference>
<evidence type="ECO:0000313" key="5">
    <source>
        <dbReference type="Proteomes" id="UP000001880"/>
    </source>
</evidence>
<dbReference type="STRING" id="502025.Hoch_3080"/>
<name>D0LR78_HALO1</name>
<gene>
    <name evidence="4" type="ordered locus">Hoch_3080</name>
</gene>
<dbReference type="InterPro" id="IPR036271">
    <property type="entry name" value="Tet_transcr_reg_TetR-rel_C_sf"/>
</dbReference>
<dbReference type="eggNOG" id="COG1309">
    <property type="taxonomic scope" value="Bacteria"/>
</dbReference>
<dbReference type="InterPro" id="IPR041678">
    <property type="entry name" value="TetR_C_16"/>
</dbReference>
<dbReference type="AlphaFoldDB" id="D0LR78"/>
<dbReference type="Pfam" id="PF17920">
    <property type="entry name" value="TetR_C_16"/>
    <property type="match status" value="1"/>
</dbReference>
<dbReference type="GO" id="GO:0003700">
    <property type="term" value="F:DNA-binding transcription factor activity"/>
    <property type="evidence" value="ECO:0007669"/>
    <property type="project" value="TreeGrafter"/>
</dbReference>
<feature type="DNA-binding region" description="H-T-H motif" evidence="2">
    <location>
        <begin position="33"/>
        <end position="52"/>
    </location>
</feature>
<dbReference type="InterPro" id="IPR001647">
    <property type="entry name" value="HTH_TetR"/>
</dbReference>
<organism evidence="4 5">
    <name type="scientific">Haliangium ochraceum (strain DSM 14365 / JCM 11303 / SMP-2)</name>
    <dbReference type="NCBI Taxonomy" id="502025"/>
    <lineage>
        <taxon>Bacteria</taxon>
        <taxon>Pseudomonadati</taxon>
        <taxon>Myxococcota</taxon>
        <taxon>Polyangia</taxon>
        <taxon>Haliangiales</taxon>
        <taxon>Kofleriaceae</taxon>
        <taxon>Haliangium</taxon>
    </lineage>
</organism>
<dbReference type="PANTHER" id="PTHR30055:SF235">
    <property type="entry name" value="TRANSCRIPTIONAL REGULATORY PROTEIN"/>
    <property type="match status" value="1"/>
</dbReference>
<feature type="domain" description="HTH tetR-type" evidence="3">
    <location>
        <begin position="10"/>
        <end position="70"/>
    </location>
</feature>
<dbReference type="SUPFAM" id="SSF48498">
    <property type="entry name" value="Tetracyclin repressor-like, C-terminal domain"/>
    <property type="match status" value="1"/>
</dbReference>
<keyword evidence="5" id="KW-1185">Reference proteome</keyword>
<dbReference type="GO" id="GO:0000976">
    <property type="term" value="F:transcription cis-regulatory region binding"/>
    <property type="evidence" value="ECO:0007669"/>
    <property type="project" value="TreeGrafter"/>
</dbReference>
<dbReference type="PANTHER" id="PTHR30055">
    <property type="entry name" value="HTH-TYPE TRANSCRIPTIONAL REGULATOR RUTR"/>
    <property type="match status" value="1"/>
</dbReference>
<dbReference type="InterPro" id="IPR050109">
    <property type="entry name" value="HTH-type_TetR-like_transc_reg"/>
</dbReference>
<evidence type="ECO:0000256" key="2">
    <source>
        <dbReference type="PROSITE-ProRule" id="PRU00335"/>
    </source>
</evidence>
<dbReference type="OrthoDB" id="2356263at2"/>